<dbReference type="Pfam" id="PF00076">
    <property type="entry name" value="RRM_1"/>
    <property type="match status" value="1"/>
</dbReference>
<gene>
    <name evidence="6" type="ORF">DVH24_038771</name>
</gene>
<evidence type="ECO:0000256" key="3">
    <source>
        <dbReference type="SAM" id="MobiDB-lite"/>
    </source>
</evidence>
<dbReference type="GO" id="GO:0016567">
    <property type="term" value="P:protein ubiquitination"/>
    <property type="evidence" value="ECO:0007669"/>
    <property type="project" value="TreeGrafter"/>
</dbReference>
<dbReference type="Gene3D" id="3.30.40.10">
    <property type="entry name" value="Zinc/RING finger domain, C3HC4 (zinc finger)"/>
    <property type="match status" value="1"/>
</dbReference>
<keyword evidence="2" id="KW-0694">RNA-binding</keyword>
<evidence type="ECO:0000313" key="7">
    <source>
        <dbReference type="Proteomes" id="UP000290289"/>
    </source>
</evidence>
<keyword evidence="7" id="KW-1185">Reference proteome</keyword>
<dbReference type="EMBL" id="RDQH01000329">
    <property type="protein sequence ID" value="RXI04497.1"/>
    <property type="molecule type" value="Genomic_DNA"/>
</dbReference>
<dbReference type="CDD" id="cd16618">
    <property type="entry name" value="mRING-HC-C4C4_CNOT4"/>
    <property type="match status" value="1"/>
</dbReference>
<feature type="region of interest" description="Disordered" evidence="3">
    <location>
        <begin position="821"/>
        <end position="840"/>
    </location>
</feature>
<dbReference type="InterPro" id="IPR012677">
    <property type="entry name" value="Nucleotide-bd_a/b_plait_sf"/>
</dbReference>
<evidence type="ECO:0008006" key="8">
    <source>
        <dbReference type="Google" id="ProtNLM"/>
    </source>
</evidence>
<evidence type="ECO:0000256" key="1">
    <source>
        <dbReference type="PROSITE-ProRule" id="PRU00175"/>
    </source>
</evidence>
<reference evidence="6 7" key="1">
    <citation type="submission" date="2018-10" db="EMBL/GenBank/DDBJ databases">
        <title>A high-quality apple genome assembly.</title>
        <authorList>
            <person name="Hu J."/>
        </authorList>
    </citation>
    <scope>NUCLEOTIDE SEQUENCE [LARGE SCALE GENOMIC DNA]</scope>
    <source>
        <strain evidence="7">cv. HFTH1</strain>
        <tissue evidence="6">Young leaf</tissue>
    </source>
</reference>
<dbReference type="PROSITE" id="PS50089">
    <property type="entry name" value="ZF_RING_2"/>
    <property type="match status" value="1"/>
</dbReference>
<feature type="compositionally biased region" description="Polar residues" evidence="3">
    <location>
        <begin position="323"/>
        <end position="353"/>
    </location>
</feature>
<protein>
    <recommendedName>
        <fullName evidence="8">CCR4-NOT transcription complex subunit 4</fullName>
    </recommendedName>
</protein>
<dbReference type="GO" id="GO:0008270">
    <property type="term" value="F:zinc ion binding"/>
    <property type="evidence" value="ECO:0007669"/>
    <property type="project" value="UniProtKB-KW"/>
</dbReference>
<keyword evidence="1" id="KW-0862">Zinc</keyword>
<feature type="region of interest" description="Disordered" evidence="3">
    <location>
        <begin position="284"/>
        <end position="441"/>
    </location>
</feature>
<dbReference type="PANTHER" id="PTHR12603:SF36">
    <property type="entry name" value="RNA BINDING (RRM_RBD_RNP MOTIFS) FAMILY PROTEIN"/>
    <property type="match status" value="1"/>
</dbReference>
<dbReference type="PROSITE" id="PS50102">
    <property type="entry name" value="RRM"/>
    <property type="match status" value="1"/>
</dbReference>
<dbReference type="GO" id="GO:0003723">
    <property type="term" value="F:RNA binding"/>
    <property type="evidence" value="ECO:0007669"/>
    <property type="project" value="UniProtKB-UniRule"/>
</dbReference>
<dbReference type="Gene3D" id="3.30.70.330">
    <property type="match status" value="1"/>
</dbReference>
<comment type="caution">
    <text evidence="6">The sequence shown here is derived from an EMBL/GenBank/DDBJ whole genome shotgun (WGS) entry which is preliminary data.</text>
</comment>
<dbReference type="InterPro" id="IPR035979">
    <property type="entry name" value="RBD_domain_sf"/>
</dbReference>
<dbReference type="InterPro" id="IPR039515">
    <property type="entry name" value="NOT4_mRING-HC-C4C4"/>
</dbReference>
<proteinExistence type="predicted"/>
<dbReference type="PANTHER" id="PTHR12603">
    <property type="entry name" value="CCR4-NOT TRANSCRIPTION COMPLEX RELATED"/>
    <property type="match status" value="1"/>
</dbReference>
<feature type="compositionally biased region" description="Low complexity" evidence="3">
    <location>
        <begin position="301"/>
        <end position="312"/>
    </location>
</feature>
<dbReference type="CDD" id="cd12438">
    <property type="entry name" value="RRM_CNOT4"/>
    <property type="match status" value="1"/>
</dbReference>
<dbReference type="InterPro" id="IPR003954">
    <property type="entry name" value="RRM_euk-type"/>
</dbReference>
<keyword evidence="1" id="KW-0863">Zinc-finger</keyword>
<dbReference type="SUPFAM" id="SSF57850">
    <property type="entry name" value="RING/U-box"/>
    <property type="match status" value="1"/>
</dbReference>
<dbReference type="InterPro" id="IPR001841">
    <property type="entry name" value="Znf_RING"/>
</dbReference>
<feature type="domain" description="RRM" evidence="5">
    <location>
        <begin position="121"/>
        <end position="207"/>
    </location>
</feature>
<dbReference type="AlphaFoldDB" id="A0A498KAX6"/>
<dbReference type="InterPro" id="IPR000504">
    <property type="entry name" value="RRM_dom"/>
</dbReference>
<dbReference type="Proteomes" id="UP000290289">
    <property type="component" value="Chromosome 3"/>
</dbReference>
<sequence>MADCCELNFAGLVIMSDQGEKTCPLCAEEMDLTDQQLKPCKCGYEICVWCWHHIMDMAEKDETEGRCPACRTPYDKEKIVGTAGKLVAEINTEKKMKSQKAKVKSTEGRKQLTSVRVIQRNLVYIVGLPLNLADEDLLQRREYFGQYGKVQKVSMSRTAAGVIQQFPNNTCSVYITYLKEEEAIRCIQNVHGFLLDGRSLRACFGTTKYCHAWLRNVPCTNPDCLYLHEVGSQEDSFTKDEIISAYTRSRVQQITGTENSMQRRSGSVLPPPLDDYCNTSSASAAGPIIRNGSSNTESLIRGSPPNGSSGRSIALPAAASWGTRGSNCQPPATHIISSNGHPKQKPDTSSTVHNDAGKRSALNEESQAVHAKSKPESLKIVKQRSGVDCENDLSDKPAAPNEGSASVNVDSQLSAPSVSKDNDRGSSMQANISNPTNYNHLSYSSRHEKENIFSAEEVVQNLCSDIPLMSIDRNAKVEHSSVVRPNSSLSDNSFIKSPRNQQYCAEQSREPPTTGEKAVTPVNGVCVTREQSNWTLDSQAHLVPSTSSEVEEDVLSFDNQRLKDPEVSRSTYLPSLPNTVHAPNHSRSPLLHNEAYGAVYSNADRLFVDNKVRDSSLLSSSSVSITSNGYPENMVTRSSGSERPLEHSYPLLNDIPGKHTGRFLDDAANPDFSTAVDKGESSIISNILSMDSLTWDDSLTSPQHFSKFLGETDRQSGALKMSSPWKVQNNNQSRFSFARQEDAKNQAFDVQSSLNVGGQFSNNQSFHQGFSDNRDLFLDNLGIGNGFPSSTFEESENHASNHLAFSSNKLSAVSRAQISAPPGFSVPSRAPPPGFTSHERVDQDFDTLSGNHLYDNSSLLRNTYQPRATGNIGSSADIEFMDPAILAVGKGRLQGGLNNQGLEMRSNFPSQLSGYENDARLQLLMQRSLAPQQNLRFPDFGDGFSHVNDSYGFSSRRLEQSQASNLSPFSQMSLQQSRNRGMSNGHWDGWNEVQGGSNVGMSELLRNERLGFNKFYSGYEESKFRMPSSGDLYNRTFGMMGLTHNWSCSRQPDVGSNSRTFGVCNPAGGAINA</sequence>
<evidence type="ECO:0000259" key="5">
    <source>
        <dbReference type="PROSITE" id="PS50102"/>
    </source>
</evidence>
<dbReference type="SUPFAM" id="SSF54928">
    <property type="entry name" value="RNA-binding domain, RBD"/>
    <property type="match status" value="1"/>
</dbReference>
<dbReference type="InterPro" id="IPR034261">
    <property type="entry name" value="CNOT4_RRM"/>
</dbReference>
<dbReference type="Pfam" id="PF14570">
    <property type="entry name" value="zf-RING_4"/>
    <property type="match status" value="1"/>
</dbReference>
<dbReference type="InterPro" id="IPR013083">
    <property type="entry name" value="Znf_RING/FYVE/PHD"/>
</dbReference>
<keyword evidence="1" id="KW-0479">Metal-binding</keyword>
<feature type="compositionally biased region" description="Polar residues" evidence="3">
    <location>
        <begin position="403"/>
        <end position="441"/>
    </location>
</feature>
<organism evidence="6 7">
    <name type="scientific">Malus domestica</name>
    <name type="common">Apple</name>
    <name type="synonym">Pyrus malus</name>
    <dbReference type="NCBI Taxonomy" id="3750"/>
    <lineage>
        <taxon>Eukaryota</taxon>
        <taxon>Viridiplantae</taxon>
        <taxon>Streptophyta</taxon>
        <taxon>Embryophyta</taxon>
        <taxon>Tracheophyta</taxon>
        <taxon>Spermatophyta</taxon>
        <taxon>Magnoliopsida</taxon>
        <taxon>eudicotyledons</taxon>
        <taxon>Gunneridae</taxon>
        <taxon>Pentapetalae</taxon>
        <taxon>rosids</taxon>
        <taxon>fabids</taxon>
        <taxon>Rosales</taxon>
        <taxon>Rosaceae</taxon>
        <taxon>Amygdaloideae</taxon>
        <taxon>Maleae</taxon>
        <taxon>Malus</taxon>
    </lineage>
</organism>
<dbReference type="STRING" id="3750.A0A498KAX6"/>
<dbReference type="GO" id="GO:0030014">
    <property type="term" value="C:CCR4-NOT complex"/>
    <property type="evidence" value="ECO:0007669"/>
    <property type="project" value="InterPro"/>
</dbReference>
<dbReference type="InterPro" id="IPR039780">
    <property type="entry name" value="Mot2"/>
</dbReference>
<name>A0A498KAX6_MALDO</name>
<evidence type="ECO:0000256" key="2">
    <source>
        <dbReference type="PROSITE-ProRule" id="PRU00176"/>
    </source>
</evidence>
<dbReference type="SMART" id="SM00361">
    <property type="entry name" value="RRM_1"/>
    <property type="match status" value="1"/>
</dbReference>
<dbReference type="FunFam" id="3.30.70.330:FF:000161">
    <property type="entry name" value="RNA binding (RRM/RBD/RNP motifs) family protein"/>
    <property type="match status" value="1"/>
</dbReference>
<dbReference type="GO" id="GO:0004842">
    <property type="term" value="F:ubiquitin-protein transferase activity"/>
    <property type="evidence" value="ECO:0007669"/>
    <property type="project" value="InterPro"/>
</dbReference>
<accession>A0A498KAX6</accession>
<evidence type="ECO:0000313" key="6">
    <source>
        <dbReference type="EMBL" id="RXI04497.1"/>
    </source>
</evidence>
<feature type="domain" description="RING-type" evidence="4">
    <location>
        <begin position="23"/>
        <end position="71"/>
    </location>
</feature>
<evidence type="ECO:0000259" key="4">
    <source>
        <dbReference type="PROSITE" id="PS50089"/>
    </source>
</evidence>